<protein>
    <submittedName>
        <fullName evidence="1">Uncharacterized protein</fullName>
    </submittedName>
</protein>
<keyword evidence="2" id="KW-1185">Reference proteome</keyword>
<name>A0A8C4YGR3_9SAUR</name>
<proteinExistence type="predicted"/>
<reference evidence="1" key="1">
    <citation type="submission" date="2025-08" db="UniProtKB">
        <authorList>
            <consortium name="Ensembl"/>
        </authorList>
    </citation>
    <scope>IDENTIFICATION</scope>
</reference>
<evidence type="ECO:0000313" key="1">
    <source>
        <dbReference type="Ensembl" id="ENSGEVP00005025447.1"/>
    </source>
</evidence>
<dbReference type="GO" id="GO:0045277">
    <property type="term" value="C:respiratory chain complex IV"/>
    <property type="evidence" value="ECO:0007669"/>
    <property type="project" value="InterPro"/>
</dbReference>
<reference evidence="1" key="2">
    <citation type="submission" date="2025-09" db="UniProtKB">
        <authorList>
            <consortium name="Ensembl"/>
        </authorList>
    </citation>
    <scope>IDENTIFICATION</scope>
</reference>
<dbReference type="AlphaFoldDB" id="A0A8C4YGR3"/>
<dbReference type="Proteomes" id="UP000694390">
    <property type="component" value="Unassembled WGS sequence"/>
</dbReference>
<dbReference type="GO" id="GO:0006123">
    <property type="term" value="P:mitochondrial electron transport, cytochrome c to oxygen"/>
    <property type="evidence" value="ECO:0007669"/>
    <property type="project" value="InterPro"/>
</dbReference>
<dbReference type="SUPFAM" id="SSF81427">
    <property type="entry name" value="Mitochondrial cytochrome c oxidase subunit VIIc (aka VIIIa)"/>
    <property type="match status" value="1"/>
</dbReference>
<accession>A0A8C4YGR3</accession>
<dbReference type="GO" id="GO:0005739">
    <property type="term" value="C:mitochondrion"/>
    <property type="evidence" value="ECO:0007669"/>
    <property type="project" value="GOC"/>
</dbReference>
<evidence type="ECO:0000313" key="2">
    <source>
        <dbReference type="Proteomes" id="UP000694390"/>
    </source>
</evidence>
<organism evidence="1 2">
    <name type="scientific">Gopherus evgoodei</name>
    <name type="common">Goodes thornscrub tortoise</name>
    <dbReference type="NCBI Taxonomy" id="1825980"/>
    <lineage>
        <taxon>Eukaryota</taxon>
        <taxon>Metazoa</taxon>
        <taxon>Chordata</taxon>
        <taxon>Craniata</taxon>
        <taxon>Vertebrata</taxon>
        <taxon>Euteleostomi</taxon>
        <taxon>Archelosauria</taxon>
        <taxon>Testudinata</taxon>
        <taxon>Testudines</taxon>
        <taxon>Cryptodira</taxon>
        <taxon>Durocryptodira</taxon>
        <taxon>Testudinoidea</taxon>
        <taxon>Testudinidae</taxon>
        <taxon>Gopherus</taxon>
    </lineage>
</organism>
<sequence length="56" mass="6389">SYKKCFTCEPTKTMQEGHPYAPGNELPICLRDRWHLTALLQVMFISGVAVPFGYNE</sequence>
<dbReference type="InterPro" id="IPR036636">
    <property type="entry name" value="COX7C/Cox8_sf"/>
</dbReference>
<dbReference type="Ensembl" id="ENSGEVT00005026750.1">
    <property type="protein sequence ID" value="ENSGEVP00005025447.1"/>
    <property type="gene ID" value="ENSGEVG00005018041.1"/>
</dbReference>